<dbReference type="AlphaFoldDB" id="A0AA40KSK7"/>
<reference evidence="2" key="1">
    <citation type="submission" date="2021-10" db="EMBL/GenBank/DDBJ databases">
        <title>Melipona bicolor Genome sequencing and assembly.</title>
        <authorList>
            <person name="Araujo N.S."/>
            <person name="Arias M.C."/>
        </authorList>
    </citation>
    <scope>NUCLEOTIDE SEQUENCE</scope>
    <source>
        <strain evidence="2">USP_2M_L1-L4_2017</strain>
        <tissue evidence="2">Whole body</tissue>
    </source>
</reference>
<organism evidence="2 3">
    <name type="scientific">Melipona bicolor</name>
    <dbReference type="NCBI Taxonomy" id="60889"/>
    <lineage>
        <taxon>Eukaryota</taxon>
        <taxon>Metazoa</taxon>
        <taxon>Ecdysozoa</taxon>
        <taxon>Arthropoda</taxon>
        <taxon>Hexapoda</taxon>
        <taxon>Insecta</taxon>
        <taxon>Pterygota</taxon>
        <taxon>Neoptera</taxon>
        <taxon>Endopterygota</taxon>
        <taxon>Hymenoptera</taxon>
        <taxon>Apocrita</taxon>
        <taxon>Aculeata</taxon>
        <taxon>Apoidea</taxon>
        <taxon>Anthophila</taxon>
        <taxon>Apidae</taxon>
        <taxon>Melipona</taxon>
    </lineage>
</organism>
<feature type="region of interest" description="Disordered" evidence="1">
    <location>
        <begin position="1"/>
        <end position="44"/>
    </location>
</feature>
<evidence type="ECO:0000256" key="1">
    <source>
        <dbReference type="SAM" id="MobiDB-lite"/>
    </source>
</evidence>
<evidence type="ECO:0000313" key="3">
    <source>
        <dbReference type="Proteomes" id="UP001177670"/>
    </source>
</evidence>
<dbReference type="Proteomes" id="UP001177670">
    <property type="component" value="Unassembled WGS sequence"/>
</dbReference>
<protein>
    <submittedName>
        <fullName evidence="2">Uncharacterized protein</fullName>
    </submittedName>
</protein>
<dbReference type="EMBL" id="JAHYIQ010000006">
    <property type="protein sequence ID" value="KAK1131280.1"/>
    <property type="molecule type" value="Genomic_DNA"/>
</dbReference>
<feature type="compositionally biased region" description="Low complexity" evidence="1">
    <location>
        <begin position="10"/>
        <end position="21"/>
    </location>
</feature>
<accession>A0AA40KSK7</accession>
<gene>
    <name evidence="2" type="ORF">K0M31_017567</name>
</gene>
<proteinExistence type="predicted"/>
<feature type="non-terminal residue" evidence="2">
    <location>
        <position position="68"/>
    </location>
</feature>
<keyword evidence="3" id="KW-1185">Reference proteome</keyword>
<name>A0AA40KSK7_9HYME</name>
<comment type="caution">
    <text evidence="2">The sequence shown here is derived from an EMBL/GenBank/DDBJ whole genome shotgun (WGS) entry which is preliminary data.</text>
</comment>
<sequence length="68" mass="7090">MTRLIYPHYSSSGEENSGLGSCRLVTSPRVPGGGGGKDRPDRGRLMQSASISIGVEGPSSLQETISVL</sequence>
<evidence type="ECO:0000313" key="2">
    <source>
        <dbReference type="EMBL" id="KAK1131280.1"/>
    </source>
</evidence>